<dbReference type="InterPro" id="IPR050680">
    <property type="entry name" value="YpeA/RimI_acetyltransf"/>
</dbReference>
<dbReference type="GeneID" id="91108545"/>
<reference evidence="7" key="1">
    <citation type="journal article" date="2016" name="Environ. Microbiol.">
        <title>The complete genome of a viable archaeum isolated from 123-million-year-old rock salt.</title>
        <authorList>
            <person name="Jaakkola S.T."/>
            <person name="Pfeiffer F."/>
            <person name="Ravantti J.J."/>
            <person name="Guo Q."/>
            <person name="Liu Y."/>
            <person name="Chen X."/>
            <person name="Ma H."/>
            <person name="Yang C."/>
            <person name="Oksanen H.M."/>
            <person name="Bamford D.H."/>
        </authorList>
    </citation>
    <scope>NUCLEOTIDE SEQUENCE</scope>
    <source>
        <strain evidence="7">JI20-1</strain>
    </source>
</reference>
<dbReference type="STRING" id="1407499.HHUB_1095"/>
<evidence type="ECO:0000313" key="6">
    <source>
        <dbReference type="EMBL" id="CQH44982.1"/>
    </source>
</evidence>
<dbReference type="CDD" id="cd04301">
    <property type="entry name" value="NAT_SF"/>
    <property type="match status" value="1"/>
</dbReference>
<dbReference type="Proteomes" id="UP000066737">
    <property type="component" value="Chromosome I"/>
</dbReference>
<evidence type="ECO:0000313" key="7">
    <source>
        <dbReference type="Proteomes" id="UP000066737"/>
    </source>
</evidence>
<proteinExistence type="inferred from homology"/>
<dbReference type="NCBIfam" id="TIGR01575">
    <property type="entry name" value="rimI"/>
    <property type="match status" value="1"/>
</dbReference>
<evidence type="ECO:0000256" key="2">
    <source>
        <dbReference type="ARBA" id="ARBA00022490"/>
    </source>
</evidence>
<evidence type="ECO:0000256" key="4">
    <source>
        <dbReference type="ARBA" id="ARBA00023315"/>
    </source>
</evidence>
<evidence type="ECO:0000256" key="1">
    <source>
        <dbReference type="ARBA" id="ARBA00005395"/>
    </source>
</evidence>
<dbReference type="OrthoDB" id="43754at2157"/>
<keyword evidence="4 6" id="KW-0012">Acyltransferase</keyword>
<dbReference type="Pfam" id="PF00583">
    <property type="entry name" value="Acetyltransf_1"/>
    <property type="match status" value="1"/>
</dbReference>
<evidence type="ECO:0000259" key="5">
    <source>
        <dbReference type="PROSITE" id="PS51186"/>
    </source>
</evidence>
<dbReference type="PANTHER" id="PTHR43420">
    <property type="entry name" value="ACETYLTRANSFERASE"/>
    <property type="match status" value="1"/>
</dbReference>
<dbReference type="RefSeq" id="WP_059055206.1">
    <property type="nucleotide sequence ID" value="NZ_CEML01000001.1"/>
</dbReference>
<dbReference type="InterPro" id="IPR000182">
    <property type="entry name" value="GNAT_dom"/>
</dbReference>
<sequence length="167" mass="18225">MTTVAPRGSDTAIRQATRADLLDVFGIEKEVFDQPWPYSAFERQVGTPAFLVSETGGPVAANGEITGYVVADTIPNHRQPLGHVKDIAVRPDSRGEGIGAALLRRSLSALGGQGVRSVKLEVRQSNDAAMNLYEKHGFEYLRTLPQYYSDGEDAYVLVANLEDRDAF</sequence>
<keyword evidence="7" id="KW-1185">Reference proteome</keyword>
<feature type="domain" description="N-acetyltransferase" evidence="5">
    <location>
        <begin position="11"/>
        <end position="162"/>
    </location>
</feature>
<keyword evidence="3 6" id="KW-0808">Transferase</keyword>
<dbReference type="AlphaFoldDB" id="A0A0U5H2V0"/>
<accession>A0A0U5H2V0</accession>
<dbReference type="Gene3D" id="3.40.630.30">
    <property type="match status" value="1"/>
</dbReference>
<organism evidence="6 7">
    <name type="scientific">Halobacterium hubeiense</name>
    <dbReference type="NCBI Taxonomy" id="1407499"/>
    <lineage>
        <taxon>Archaea</taxon>
        <taxon>Methanobacteriati</taxon>
        <taxon>Methanobacteriota</taxon>
        <taxon>Stenosarchaea group</taxon>
        <taxon>Halobacteria</taxon>
        <taxon>Halobacteriales</taxon>
        <taxon>Halobacteriaceae</taxon>
        <taxon>Halobacterium</taxon>
    </lineage>
</organism>
<name>A0A0U5H2V0_9EURY</name>
<dbReference type="InterPro" id="IPR006464">
    <property type="entry name" value="AcTrfase_RimI/Ard1"/>
</dbReference>
<evidence type="ECO:0000256" key="3">
    <source>
        <dbReference type="ARBA" id="ARBA00022679"/>
    </source>
</evidence>
<dbReference type="GO" id="GO:0008080">
    <property type="term" value="F:N-acetyltransferase activity"/>
    <property type="evidence" value="ECO:0007669"/>
    <property type="project" value="InterPro"/>
</dbReference>
<protein>
    <submittedName>
        <fullName evidence="6">GNAT family acetyltransferase</fullName>
        <ecNumber evidence="6">2.3.1.-</ecNumber>
    </submittedName>
</protein>
<dbReference type="KEGG" id="hhb:Hhub_1095"/>
<gene>
    <name evidence="6" type="ORF">HHUB_1095</name>
</gene>
<dbReference type="EC" id="2.3.1.-" evidence="6"/>
<comment type="similarity">
    <text evidence="1">Belongs to the acetyltransferase family. RimI subfamily.</text>
</comment>
<dbReference type="PROSITE" id="PS51186">
    <property type="entry name" value="GNAT"/>
    <property type="match status" value="1"/>
</dbReference>
<dbReference type="PANTHER" id="PTHR43420:SF12">
    <property type="entry name" value="N-ACETYLTRANSFERASE DOMAIN-CONTAINING PROTEIN"/>
    <property type="match status" value="1"/>
</dbReference>
<keyword evidence="2" id="KW-0963">Cytoplasm</keyword>
<dbReference type="InterPro" id="IPR016181">
    <property type="entry name" value="Acyl_CoA_acyltransferase"/>
</dbReference>
<dbReference type="SUPFAM" id="SSF55729">
    <property type="entry name" value="Acyl-CoA N-acyltransferases (Nat)"/>
    <property type="match status" value="1"/>
</dbReference>
<dbReference type="EMBL" id="LN831302">
    <property type="protein sequence ID" value="CQH44982.1"/>
    <property type="molecule type" value="Genomic_DNA"/>
</dbReference>